<reference evidence="1 2" key="1">
    <citation type="journal article" date="2020" name="Phytopathology">
        <title>A high-quality genome resource of Botrytis fragariae, a new and rapidly spreading fungal pathogen causing strawberry gray mold in the U.S.A.</title>
        <authorList>
            <person name="Wu Y."/>
            <person name="Saski C.A."/>
            <person name="Schnabel G."/>
            <person name="Xiao S."/>
            <person name="Hu M."/>
        </authorList>
    </citation>
    <scope>NUCLEOTIDE SEQUENCE [LARGE SCALE GENOMIC DNA]</scope>
    <source>
        <strain evidence="1 2">BVB16</strain>
    </source>
</reference>
<dbReference type="AlphaFoldDB" id="A0A8H6AT87"/>
<comment type="caution">
    <text evidence="1">The sequence shown here is derived from an EMBL/GenBank/DDBJ whole genome shotgun (WGS) entry which is preliminary data.</text>
</comment>
<accession>A0A8H6AT87</accession>
<feature type="non-terminal residue" evidence="1">
    <location>
        <position position="1"/>
    </location>
</feature>
<dbReference type="Proteomes" id="UP000531561">
    <property type="component" value="Unassembled WGS sequence"/>
</dbReference>
<proteinExistence type="predicted"/>
<dbReference type="GeneID" id="59258914"/>
<organism evidence="1 2">
    <name type="scientific">Botrytis fragariae</name>
    <dbReference type="NCBI Taxonomy" id="1964551"/>
    <lineage>
        <taxon>Eukaryota</taxon>
        <taxon>Fungi</taxon>
        <taxon>Dikarya</taxon>
        <taxon>Ascomycota</taxon>
        <taxon>Pezizomycotina</taxon>
        <taxon>Leotiomycetes</taxon>
        <taxon>Helotiales</taxon>
        <taxon>Sclerotiniaceae</taxon>
        <taxon>Botrytis</taxon>
    </lineage>
</organism>
<evidence type="ECO:0000313" key="1">
    <source>
        <dbReference type="EMBL" id="KAF5873371.1"/>
    </source>
</evidence>
<keyword evidence="2" id="KW-1185">Reference proteome</keyword>
<dbReference type="EMBL" id="JABFCT010000008">
    <property type="protein sequence ID" value="KAF5873371.1"/>
    <property type="molecule type" value="Genomic_DNA"/>
</dbReference>
<evidence type="ECO:0000313" key="2">
    <source>
        <dbReference type="Proteomes" id="UP000531561"/>
    </source>
</evidence>
<sequence>STSTCTTTPSRNIYTLQPSSIYSILSYTGTAKEPKSAISVAITPIQNSQPSPSS</sequence>
<name>A0A8H6AT87_9HELO</name>
<dbReference type="RefSeq" id="XP_037192317.1">
    <property type="nucleotide sequence ID" value="XM_037335222.1"/>
</dbReference>
<gene>
    <name evidence="1" type="ORF">Bfra_004830</name>
</gene>
<protein>
    <submittedName>
        <fullName evidence="1">Uncharacterized protein</fullName>
    </submittedName>
</protein>